<keyword evidence="3" id="KW-1185">Reference proteome</keyword>
<gene>
    <name evidence="2" type="ORF">ANN_06757</name>
</gene>
<name>A0ABQ8TEC4_PERAM</name>
<comment type="caution">
    <text evidence="2">The sequence shown here is derived from an EMBL/GenBank/DDBJ whole genome shotgun (WGS) entry which is preliminary data.</text>
</comment>
<organism evidence="2 3">
    <name type="scientific">Periplaneta americana</name>
    <name type="common">American cockroach</name>
    <name type="synonym">Blatta americana</name>
    <dbReference type="NCBI Taxonomy" id="6978"/>
    <lineage>
        <taxon>Eukaryota</taxon>
        <taxon>Metazoa</taxon>
        <taxon>Ecdysozoa</taxon>
        <taxon>Arthropoda</taxon>
        <taxon>Hexapoda</taxon>
        <taxon>Insecta</taxon>
        <taxon>Pterygota</taxon>
        <taxon>Neoptera</taxon>
        <taxon>Polyneoptera</taxon>
        <taxon>Dictyoptera</taxon>
        <taxon>Blattodea</taxon>
        <taxon>Blattoidea</taxon>
        <taxon>Blattidae</taxon>
        <taxon>Blattinae</taxon>
        <taxon>Periplaneta</taxon>
    </lineage>
</organism>
<evidence type="ECO:0000313" key="2">
    <source>
        <dbReference type="EMBL" id="KAJ4444958.1"/>
    </source>
</evidence>
<feature type="region of interest" description="Disordered" evidence="1">
    <location>
        <begin position="62"/>
        <end position="106"/>
    </location>
</feature>
<accession>A0ABQ8TEC4</accession>
<dbReference type="Proteomes" id="UP001148838">
    <property type="component" value="Unassembled WGS sequence"/>
</dbReference>
<reference evidence="2 3" key="1">
    <citation type="journal article" date="2022" name="Allergy">
        <title>Genome assembly and annotation of Periplaneta americana reveal a comprehensive cockroach allergen profile.</title>
        <authorList>
            <person name="Wang L."/>
            <person name="Xiong Q."/>
            <person name="Saelim N."/>
            <person name="Wang L."/>
            <person name="Nong W."/>
            <person name="Wan A.T."/>
            <person name="Shi M."/>
            <person name="Liu X."/>
            <person name="Cao Q."/>
            <person name="Hui J.H.L."/>
            <person name="Sookrung N."/>
            <person name="Leung T.F."/>
            <person name="Tungtrongchitr A."/>
            <person name="Tsui S.K.W."/>
        </authorList>
    </citation>
    <scope>NUCLEOTIDE SEQUENCE [LARGE SCALE GENOMIC DNA]</scope>
    <source>
        <strain evidence="2">PWHHKU_190912</strain>
    </source>
</reference>
<dbReference type="EMBL" id="JAJSOF020000011">
    <property type="protein sequence ID" value="KAJ4444958.1"/>
    <property type="molecule type" value="Genomic_DNA"/>
</dbReference>
<evidence type="ECO:0000256" key="1">
    <source>
        <dbReference type="SAM" id="MobiDB-lite"/>
    </source>
</evidence>
<protein>
    <recommendedName>
        <fullName evidence="4">HTH CENPB-type domain-containing protein</fullName>
    </recommendedName>
</protein>
<evidence type="ECO:0000313" key="3">
    <source>
        <dbReference type="Proteomes" id="UP001148838"/>
    </source>
</evidence>
<sequence>MAGNNWLVGFRKRNREIALRKAEDLFLALSNRLNRKDVTEYFNLLKEIAKALDLSIEERKKLEQKRSSKQNKQCNVVPKINRPRPVAARKRLLSESSSSEHEKMDIEHEQNNSTCGFCSVKYSDPRSEKLGDRIQCMGGGKEWYHEHGIGAKGKKKSICGKCRLND</sequence>
<proteinExistence type="predicted"/>
<evidence type="ECO:0008006" key="4">
    <source>
        <dbReference type="Google" id="ProtNLM"/>
    </source>
</evidence>